<feature type="transmembrane region" description="Helical" evidence="1">
    <location>
        <begin position="25"/>
        <end position="48"/>
    </location>
</feature>
<organism evidence="2 3">
    <name type="scientific">Candidatus Egerieisoma faecipullorum</name>
    <dbReference type="NCBI Taxonomy" id="2840963"/>
    <lineage>
        <taxon>Bacteria</taxon>
        <taxon>Bacillati</taxon>
        <taxon>Bacillota</taxon>
        <taxon>Clostridia</taxon>
        <taxon>Eubacteriales</taxon>
        <taxon>Clostridiaceae</taxon>
        <taxon>Clostridiaceae incertae sedis</taxon>
        <taxon>Candidatus Egerieisoma</taxon>
    </lineage>
</organism>
<gene>
    <name evidence="2" type="ORF">IAD50_09095</name>
</gene>
<proteinExistence type="predicted"/>
<protein>
    <submittedName>
        <fullName evidence="2">Uncharacterized protein</fullName>
    </submittedName>
</protein>
<sequence length="49" mass="5318">MPPPPPPRRGRFFGRFHYGRPRGGCLGCFTMAAIPILVLAAVIALVILL</sequence>
<dbReference type="AlphaFoldDB" id="A0A9D1I8W6"/>
<keyword evidence="1" id="KW-0472">Membrane</keyword>
<keyword evidence="1" id="KW-1133">Transmembrane helix</keyword>
<dbReference type="EMBL" id="DVMM01000202">
    <property type="protein sequence ID" value="HIU30433.1"/>
    <property type="molecule type" value="Genomic_DNA"/>
</dbReference>
<comment type="caution">
    <text evidence="2">The sequence shown here is derived from an EMBL/GenBank/DDBJ whole genome shotgun (WGS) entry which is preliminary data.</text>
</comment>
<evidence type="ECO:0000256" key="1">
    <source>
        <dbReference type="SAM" id="Phobius"/>
    </source>
</evidence>
<keyword evidence="1" id="KW-0812">Transmembrane</keyword>
<dbReference type="Proteomes" id="UP000824089">
    <property type="component" value="Unassembled WGS sequence"/>
</dbReference>
<reference evidence="2" key="1">
    <citation type="submission" date="2020-10" db="EMBL/GenBank/DDBJ databases">
        <authorList>
            <person name="Gilroy R."/>
        </authorList>
    </citation>
    <scope>NUCLEOTIDE SEQUENCE</scope>
    <source>
        <strain evidence="2">CHK195-4489</strain>
    </source>
</reference>
<name>A0A9D1I8W6_9CLOT</name>
<evidence type="ECO:0000313" key="2">
    <source>
        <dbReference type="EMBL" id="HIU30433.1"/>
    </source>
</evidence>
<evidence type="ECO:0000313" key="3">
    <source>
        <dbReference type="Proteomes" id="UP000824089"/>
    </source>
</evidence>
<accession>A0A9D1I8W6</accession>
<reference evidence="2" key="2">
    <citation type="journal article" date="2021" name="PeerJ">
        <title>Extensive microbial diversity within the chicken gut microbiome revealed by metagenomics and culture.</title>
        <authorList>
            <person name="Gilroy R."/>
            <person name="Ravi A."/>
            <person name="Getino M."/>
            <person name="Pursley I."/>
            <person name="Horton D.L."/>
            <person name="Alikhan N.F."/>
            <person name="Baker D."/>
            <person name="Gharbi K."/>
            <person name="Hall N."/>
            <person name="Watson M."/>
            <person name="Adriaenssens E.M."/>
            <person name="Foster-Nyarko E."/>
            <person name="Jarju S."/>
            <person name="Secka A."/>
            <person name="Antonio M."/>
            <person name="Oren A."/>
            <person name="Chaudhuri R.R."/>
            <person name="La Ragione R."/>
            <person name="Hildebrand F."/>
            <person name="Pallen M.J."/>
        </authorList>
    </citation>
    <scope>NUCLEOTIDE SEQUENCE</scope>
    <source>
        <strain evidence="2">CHK195-4489</strain>
    </source>
</reference>